<evidence type="ECO:0000313" key="1">
    <source>
        <dbReference type="EMBL" id="KGE89471.1"/>
    </source>
</evidence>
<dbReference type="Proteomes" id="UP000029736">
    <property type="component" value="Unassembled WGS sequence"/>
</dbReference>
<name>A0A098SBC4_9BACT</name>
<gene>
    <name evidence="1" type="ORF">IX84_02500</name>
</gene>
<dbReference type="OrthoDB" id="963251at2"/>
<organism evidence="1 2">
    <name type="scientific">Phaeodactylibacter xiamenensis</name>
    <dbReference type="NCBI Taxonomy" id="1524460"/>
    <lineage>
        <taxon>Bacteria</taxon>
        <taxon>Pseudomonadati</taxon>
        <taxon>Bacteroidota</taxon>
        <taxon>Saprospiria</taxon>
        <taxon>Saprospirales</taxon>
        <taxon>Haliscomenobacteraceae</taxon>
        <taxon>Phaeodactylibacter</taxon>
    </lineage>
</organism>
<protein>
    <submittedName>
        <fullName evidence="1">Uncharacterized protein</fullName>
    </submittedName>
</protein>
<keyword evidence="2" id="KW-1185">Reference proteome</keyword>
<reference evidence="1 2" key="1">
    <citation type="journal article" date="2014" name="Int. J. Syst. Evol. Microbiol.">
        <title>Phaeodactylibacter xiamenensis gen. nov., sp. nov., a member of the family Saprospiraceae isolated from the marine alga Phaeodactylum tricornutum.</title>
        <authorList>
            <person name="Chen Z.Jr."/>
            <person name="Lei X."/>
            <person name="Lai Q."/>
            <person name="Li Y."/>
            <person name="Zhang B."/>
            <person name="Zhang J."/>
            <person name="Zhang H."/>
            <person name="Yang L."/>
            <person name="Zheng W."/>
            <person name="Tian Y."/>
            <person name="Yu Z."/>
            <person name="Xu H.Jr."/>
            <person name="Zheng T."/>
        </authorList>
    </citation>
    <scope>NUCLEOTIDE SEQUENCE [LARGE SCALE GENOMIC DNA]</scope>
    <source>
        <strain evidence="1 2">KD52</strain>
    </source>
</reference>
<dbReference type="RefSeq" id="WP_063978244.1">
    <property type="nucleotide sequence ID" value="NZ_JBKAGJ010000053.1"/>
</dbReference>
<sequence length="77" mass="8518">MKTVTLNIEDQDFVDLGLEPKAKQIDYEDLVQKIKAKLAKEGMLKSLELAKKAGLSDLTIDEINAEIDAVRNAKSNS</sequence>
<accession>A0A098SBC4</accession>
<evidence type="ECO:0000313" key="2">
    <source>
        <dbReference type="Proteomes" id="UP000029736"/>
    </source>
</evidence>
<dbReference type="AlphaFoldDB" id="A0A098SBC4"/>
<comment type="caution">
    <text evidence="1">The sequence shown here is derived from an EMBL/GenBank/DDBJ whole genome shotgun (WGS) entry which is preliminary data.</text>
</comment>
<dbReference type="EMBL" id="JPOS01000006">
    <property type="protein sequence ID" value="KGE89471.1"/>
    <property type="molecule type" value="Genomic_DNA"/>
</dbReference>
<dbReference type="STRING" id="1524460.IX84_02500"/>
<proteinExistence type="predicted"/>